<protein>
    <submittedName>
        <fullName evidence="2">Uncharacterized protein</fullName>
    </submittedName>
</protein>
<organism evidence="2 3">
    <name type="scientific">Rangifer tarandus platyrhynchus</name>
    <name type="common">Svalbard reindeer</name>
    <dbReference type="NCBI Taxonomy" id="3082113"/>
    <lineage>
        <taxon>Eukaryota</taxon>
        <taxon>Metazoa</taxon>
        <taxon>Chordata</taxon>
        <taxon>Craniata</taxon>
        <taxon>Vertebrata</taxon>
        <taxon>Euteleostomi</taxon>
        <taxon>Mammalia</taxon>
        <taxon>Eutheria</taxon>
        <taxon>Laurasiatheria</taxon>
        <taxon>Artiodactyla</taxon>
        <taxon>Ruminantia</taxon>
        <taxon>Pecora</taxon>
        <taxon>Cervidae</taxon>
        <taxon>Odocoileinae</taxon>
        <taxon>Rangifer</taxon>
    </lineage>
</organism>
<evidence type="ECO:0000256" key="1">
    <source>
        <dbReference type="SAM" id="MobiDB-lite"/>
    </source>
</evidence>
<feature type="region of interest" description="Disordered" evidence="1">
    <location>
        <begin position="121"/>
        <end position="172"/>
    </location>
</feature>
<name>A0ABN8Z0T8_RANTA</name>
<reference evidence="2" key="1">
    <citation type="submission" date="2023-04" db="EMBL/GenBank/DDBJ databases">
        <authorList>
            <consortium name="ELIXIR-Norway"/>
        </authorList>
    </citation>
    <scope>NUCLEOTIDE SEQUENCE [LARGE SCALE GENOMIC DNA]</scope>
</reference>
<keyword evidence="3" id="KW-1185">Reference proteome</keyword>
<feature type="compositionally biased region" description="Pro residues" evidence="1">
    <location>
        <begin position="133"/>
        <end position="142"/>
    </location>
</feature>
<sequence length="235" mass="24399">MTINSDSSSVLSGEECEKGLPLLLPTELLLRHVIWTSQVSPRAAGSVPSFPGSRMTSPAPVPTMAFPRSCPMPAHRSTADFRTRGVWARGGARGQSRAAELPPARFVLAAKRGPRVSAAARGVEATPPLQGEPRPPIGPPPTNRRVEVARAVSARRSRAGRSLSSPARSPAASAAFPGSAAAALERCLALPCPAQPASRASGCPRPAATALLRYSARSMCRPSGAEVLSAPGGFW</sequence>
<feature type="compositionally biased region" description="Low complexity" evidence="1">
    <location>
        <begin position="160"/>
        <end position="172"/>
    </location>
</feature>
<gene>
    <name evidence="2" type="ORF">MRATA1EN1_LOCUS15728</name>
</gene>
<dbReference type="Proteomes" id="UP001176941">
    <property type="component" value="Chromosome 26"/>
</dbReference>
<evidence type="ECO:0000313" key="2">
    <source>
        <dbReference type="EMBL" id="CAI9166766.1"/>
    </source>
</evidence>
<evidence type="ECO:0000313" key="3">
    <source>
        <dbReference type="Proteomes" id="UP001176941"/>
    </source>
</evidence>
<proteinExistence type="predicted"/>
<dbReference type="EMBL" id="OX459962">
    <property type="protein sequence ID" value="CAI9166766.1"/>
    <property type="molecule type" value="Genomic_DNA"/>
</dbReference>
<accession>A0ABN8Z0T8</accession>